<dbReference type="Pfam" id="PF11997">
    <property type="entry name" value="DUF3492"/>
    <property type="match status" value="1"/>
</dbReference>
<keyword evidence="2" id="KW-0808">Transferase</keyword>
<comment type="caution">
    <text evidence="2">The sequence shown here is derived from an EMBL/GenBank/DDBJ whole genome shotgun (WGS) entry which is preliminary data.</text>
</comment>
<keyword evidence="2" id="KW-0328">Glycosyltransferase</keyword>
<dbReference type="PANTHER" id="PTHR12526">
    <property type="entry name" value="GLYCOSYLTRANSFERASE"/>
    <property type="match status" value="1"/>
</dbReference>
<dbReference type="Proteomes" id="UP000054729">
    <property type="component" value="Unassembled WGS sequence"/>
</dbReference>
<dbReference type="PANTHER" id="PTHR12526:SF608">
    <property type="entry name" value="PELF"/>
    <property type="match status" value="1"/>
</dbReference>
<dbReference type="GO" id="GO:0016757">
    <property type="term" value="F:glycosyltransferase activity"/>
    <property type="evidence" value="ECO:0007669"/>
    <property type="project" value="UniProtKB-KW"/>
</dbReference>
<dbReference type="EMBL" id="LNZB01000051">
    <property type="protein sequence ID" value="KTD76288.1"/>
    <property type="molecule type" value="Genomic_DNA"/>
</dbReference>
<dbReference type="EC" id="2.4.1.57" evidence="2"/>
<protein>
    <submittedName>
        <fullName evidence="2">GDP-mannose-dependent alpha-(1-2)-phosphatidylinositol mannosyltransferase</fullName>
        <ecNumber evidence="2">2.4.1.57</ecNumber>
    </submittedName>
</protein>
<evidence type="ECO:0000313" key="3">
    <source>
        <dbReference type="Proteomes" id="UP000054729"/>
    </source>
</evidence>
<organism evidence="2 3">
    <name type="scientific">Legionella waltersii</name>
    <dbReference type="NCBI Taxonomy" id="66969"/>
    <lineage>
        <taxon>Bacteria</taxon>
        <taxon>Pseudomonadati</taxon>
        <taxon>Pseudomonadota</taxon>
        <taxon>Gammaproteobacteria</taxon>
        <taxon>Legionellales</taxon>
        <taxon>Legionellaceae</taxon>
        <taxon>Legionella</taxon>
    </lineage>
</organism>
<dbReference type="InterPro" id="IPR047691">
    <property type="entry name" value="PelF-like"/>
</dbReference>
<dbReference type="Gene3D" id="3.40.50.2000">
    <property type="entry name" value="Glycogen Phosphorylase B"/>
    <property type="match status" value="2"/>
</dbReference>
<keyword evidence="3" id="KW-1185">Reference proteome</keyword>
<dbReference type="PATRIC" id="fig|66969.6.peg.2192"/>
<dbReference type="OrthoDB" id="9772485at2"/>
<proteinExistence type="predicted"/>
<feature type="domain" description="DUF3492" evidence="1">
    <location>
        <begin position="12"/>
        <end position="289"/>
    </location>
</feature>
<dbReference type="STRING" id="66969.Lwal_2010"/>
<evidence type="ECO:0000259" key="1">
    <source>
        <dbReference type="Pfam" id="PF11997"/>
    </source>
</evidence>
<dbReference type="InterPro" id="IPR022622">
    <property type="entry name" value="DUF3492"/>
</dbReference>
<sequence length="507" mass="57577">MIETILSAKEVDILMIAEGTYPFVRGGVGSWVSDIVHQLPQYRFGILFLGACKGMYKELVYPVPSNVLHLQMIYLFETRESNEKVKPVEPSAILDLYALHDNLRNSHHQVTGLQEPLVSLDRLMCPHLGIDFNQFKHSEESWNFITEKYSQYSTDPSFINYFWNIRNMHEPLWSLHSILNHLPEFRLIHPISTGYAGLLSVMIKQKYQKAILLTEHGLYTKERNIELLQSPMLIDSDPLLTDKKIFSYQHDLWLRFFSSMARMTYQEASYIVSLYSGAQKQQIAAGADPAKAMVIGNGINIETYKPLRRLSPEPILKTVCFVGRMVRIKDIKTIVRAIYYIYQKDKDIKGFIKIVGDPDEDYLEECVEYINLLGLEQVISFIEEGGMVDALSKSGLLLLSSISEGMPLVILESLAAGVPVIATDVGACRDIIEGFDEEDRAMGQAGAVVSVSNANTIAKEALNLLLNPGLWYKAQQVGIQRVEKYYALSVVISRYLKLYNEILAWQE</sequence>
<dbReference type="Pfam" id="PF13692">
    <property type="entry name" value="Glyco_trans_1_4"/>
    <property type="match status" value="1"/>
</dbReference>
<name>A0A0W1A501_9GAMM</name>
<accession>A0A0W1A501</accession>
<gene>
    <name evidence="2" type="primary">pimA</name>
    <name evidence="2" type="ORF">Lwal_2010</name>
</gene>
<dbReference type="NCBIfam" id="NF038011">
    <property type="entry name" value="PelF"/>
    <property type="match status" value="1"/>
</dbReference>
<evidence type="ECO:0000313" key="2">
    <source>
        <dbReference type="EMBL" id="KTD76288.1"/>
    </source>
</evidence>
<dbReference type="RefSeq" id="WP_058480660.1">
    <property type="nucleotide sequence ID" value="NZ_CAAAIQ010000020.1"/>
</dbReference>
<reference evidence="2 3" key="1">
    <citation type="submission" date="2015-11" db="EMBL/GenBank/DDBJ databases">
        <title>Genomic analysis of 38 Legionella species identifies large and diverse effector repertoires.</title>
        <authorList>
            <person name="Burstein D."/>
            <person name="Amaro F."/>
            <person name="Zusman T."/>
            <person name="Lifshitz Z."/>
            <person name="Cohen O."/>
            <person name="Gilbert J.A."/>
            <person name="Pupko T."/>
            <person name="Shuman H.A."/>
            <person name="Segal G."/>
        </authorList>
    </citation>
    <scope>NUCLEOTIDE SEQUENCE [LARGE SCALE GENOMIC DNA]</scope>
    <source>
        <strain evidence="2 3">ATCC 51914</strain>
    </source>
</reference>
<dbReference type="SUPFAM" id="SSF53756">
    <property type="entry name" value="UDP-Glycosyltransferase/glycogen phosphorylase"/>
    <property type="match status" value="1"/>
</dbReference>
<dbReference type="AlphaFoldDB" id="A0A0W1A501"/>